<comment type="caution">
    <text evidence="3">The sequence shown here is derived from an EMBL/GenBank/DDBJ whole genome shotgun (WGS) entry which is preliminary data.</text>
</comment>
<evidence type="ECO:0000259" key="1">
    <source>
        <dbReference type="Pfam" id="PF06250"/>
    </source>
</evidence>
<name>A0ABV6PNG1_9BURK</name>
<dbReference type="InterPro" id="IPR041527">
    <property type="entry name" value="YhcG_N"/>
</dbReference>
<feature type="domain" description="YhcG N-terminal" evidence="2">
    <location>
        <begin position="21"/>
        <end position="157"/>
    </location>
</feature>
<organism evidence="3 4">
    <name type="scientific">Ottowia pentelensis</name>
    <dbReference type="NCBI Taxonomy" id="511108"/>
    <lineage>
        <taxon>Bacteria</taxon>
        <taxon>Pseudomonadati</taxon>
        <taxon>Pseudomonadota</taxon>
        <taxon>Betaproteobacteria</taxon>
        <taxon>Burkholderiales</taxon>
        <taxon>Comamonadaceae</taxon>
        <taxon>Ottowia</taxon>
    </lineage>
</organism>
<dbReference type="PANTHER" id="PTHR30547">
    <property type="entry name" value="UNCHARACTERIZED PROTEIN YHCG-RELATED"/>
    <property type="match status" value="1"/>
</dbReference>
<dbReference type="EMBL" id="JBHLTN010000004">
    <property type="protein sequence ID" value="MFC0591355.1"/>
    <property type="molecule type" value="Genomic_DNA"/>
</dbReference>
<dbReference type="Pfam" id="PF17761">
    <property type="entry name" value="DUF1016_N"/>
    <property type="match status" value="1"/>
</dbReference>
<reference evidence="3 4" key="1">
    <citation type="submission" date="2024-09" db="EMBL/GenBank/DDBJ databases">
        <authorList>
            <person name="Sun Q."/>
            <person name="Mori K."/>
        </authorList>
    </citation>
    <scope>NUCLEOTIDE SEQUENCE [LARGE SCALE GENOMIC DNA]</scope>
    <source>
        <strain evidence="3 4">NCAIM B.02336</strain>
    </source>
</reference>
<keyword evidence="4" id="KW-1185">Reference proteome</keyword>
<dbReference type="InterPro" id="IPR009362">
    <property type="entry name" value="YhcG_C"/>
</dbReference>
<evidence type="ECO:0000313" key="4">
    <source>
        <dbReference type="Proteomes" id="UP001589834"/>
    </source>
</evidence>
<proteinExistence type="predicted"/>
<dbReference type="Proteomes" id="UP001589834">
    <property type="component" value="Unassembled WGS sequence"/>
</dbReference>
<accession>A0ABV6PNG1</accession>
<sequence>MSGKPPKLSAPPEGYADWLAELKTRIHTAQQRAALAVNRELVLLYWQIGRDILTRQAEQGWGAKVIERLSQDLRAAFPQMQGFSPRNLKYMRAFAEAWPDEPFVQGVLAQLPWYHQLALLDKLPGPETRRWYAAKAIEHNWSRNVLVMQIETRLLERSGQAVTNFPATLPKPQSDLARESLKDPYRFDFLGLTDEAQERAIEGALTRHVTEFLLELGAGFAFVGRQVLLDVGGDEFFIDLLFYQLKLRCYVVVELKAGKFKPEHLGQLGFYLTAVDRQLKSEHDNPTIGLLLCKSKNKIVAEYALGDKSQPMGVAEFKLLESLPAELQTSLPSIEQIERELAGSGADEEGDEE</sequence>
<dbReference type="RefSeq" id="WP_377479265.1">
    <property type="nucleotide sequence ID" value="NZ_JBHLTN010000004.1"/>
</dbReference>
<evidence type="ECO:0000259" key="2">
    <source>
        <dbReference type="Pfam" id="PF17761"/>
    </source>
</evidence>
<dbReference type="InterPro" id="IPR053148">
    <property type="entry name" value="PD-DEXK-like_domain"/>
</dbReference>
<protein>
    <submittedName>
        <fullName evidence="3">YhcG family protein</fullName>
    </submittedName>
</protein>
<dbReference type="Pfam" id="PF06250">
    <property type="entry name" value="YhcG_C"/>
    <property type="match status" value="1"/>
</dbReference>
<evidence type="ECO:0000313" key="3">
    <source>
        <dbReference type="EMBL" id="MFC0591355.1"/>
    </source>
</evidence>
<dbReference type="PANTHER" id="PTHR30547:SF0">
    <property type="entry name" value="BLR8175 PROTEIN"/>
    <property type="match status" value="1"/>
</dbReference>
<gene>
    <name evidence="3" type="ORF">ACFFGG_02180</name>
</gene>
<dbReference type="Gene3D" id="3.40.1350.10">
    <property type="match status" value="1"/>
</dbReference>
<feature type="domain" description="YhcG PDDEXK nuclease" evidence="1">
    <location>
        <begin position="179"/>
        <end position="332"/>
    </location>
</feature>
<dbReference type="InterPro" id="IPR011856">
    <property type="entry name" value="tRNA_endonuc-like_dom_sf"/>
</dbReference>